<protein>
    <submittedName>
        <fullName evidence="2">Uncharacterized protein</fullName>
    </submittedName>
</protein>
<keyword evidence="3" id="KW-1185">Reference proteome</keyword>
<reference evidence="2 3" key="1">
    <citation type="submission" date="2022-01" db="EMBL/GenBank/DDBJ databases">
        <authorList>
            <person name="Xiong W."/>
            <person name="Schranz E."/>
        </authorList>
    </citation>
    <scope>NUCLEOTIDE SEQUENCE [LARGE SCALE GENOMIC DNA]</scope>
</reference>
<organism evidence="2 3">
    <name type="scientific">Lactuca virosa</name>
    <dbReference type="NCBI Taxonomy" id="75947"/>
    <lineage>
        <taxon>Eukaryota</taxon>
        <taxon>Viridiplantae</taxon>
        <taxon>Streptophyta</taxon>
        <taxon>Embryophyta</taxon>
        <taxon>Tracheophyta</taxon>
        <taxon>Spermatophyta</taxon>
        <taxon>Magnoliopsida</taxon>
        <taxon>eudicotyledons</taxon>
        <taxon>Gunneridae</taxon>
        <taxon>Pentapetalae</taxon>
        <taxon>asterids</taxon>
        <taxon>campanulids</taxon>
        <taxon>Asterales</taxon>
        <taxon>Asteraceae</taxon>
        <taxon>Cichorioideae</taxon>
        <taxon>Cichorieae</taxon>
        <taxon>Lactucinae</taxon>
        <taxon>Lactuca</taxon>
    </lineage>
</organism>
<accession>A0AAU9PC44</accession>
<sequence>MFSTFHILPNRPVVIFLPRLNPFLLQCSFFLAPPLLTIPFVIGGAKTNRRGKRRNRQGRRRPVVASRLSSTACNNPPPFIVYPKGQAKSTHNLKSIGSITVGKEDCQPPSPQLSNTQIQNFNEGLISLFSYIRCYFGGSCFASFLNPDTLTRCKKISYGIWLAGVLVTGYNFKAKSTKKKQPVLEKGIVDLSILHKALVEYLTVADKG</sequence>
<proteinExistence type="predicted"/>
<gene>
    <name evidence="2" type="ORF">LVIROSA_LOCUS33345</name>
</gene>
<keyword evidence="1" id="KW-0472">Membrane</keyword>
<comment type="caution">
    <text evidence="2">The sequence shown here is derived from an EMBL/GenBank/DDBJ whole genome shotgun (WGS) entry which is preliminary data.</text>
</comment>
<name>A0AAU9PC44_9ASTR</name>
<evidence type="ECO:0000313" key="2">
    <source>
        <dbReference type="EMBL" id="CAH1447755.1"/>
    </source>
</evidence>
<keyword evidence="1" id="KW-0812">Transmembrane</keyword>
<dbReference type="EMBL" id="CAKMRJ010005623">
    <property type="protein sequence ID" value="CAH1447755.1"/>
    <property type="molecule type" value="Genomic_DNA"/>
</dbReference>
<evidence type="ECO:0000256" key="1">
    <source>
        <dbReference type="SAM" id="Phobius"/>
    </source>
</evidence>
<dbReference type="AlphaFoldDB" id="A0AAU9PC44"/>
<keyword evidence="1" id="KW-1133">Transmembrane helix</keyword>
<evidence type="ECO:0000313" key="3">
    <source>
        <dbReference type="Proteomes" id="UP001157418"/>
    </source>
</evidence>
<dbReference type="Proteomes" id="UP001157418">
    <property type="component" value="Unassembled WGS sequence"/>
</dbReference>
<feature type="transmembrane region" description="Helical" evidence="1">
    <location>
        <begin position="23"/>
        <end position="45"/>
    </location>
</feature>